<dbReference type="GO" id="GO:1904680">
    <property type="term" value="F:peptide transmembrane transporter activity"/>
    <property type="evidence" value="ECO:0007669"/>
    <property type="project" value="TreeGrafter"/>
</dbReference>
<proteinExistence type="predicted"/>
<dbReference type="SUPFAM" id="SSF53850">
    <property type="entry name" value="Periplasmic binding protein-like II"/>
    <property type="match status" value="1"/>
</dbReference>
<keyword evidence="1" id="KW-1133">Transmembrane helix</keyword>
<reference evidence="3" key="1">
    <citation type="journal article" date="2020" name="bioRxiv">
        <title>Comparative genomics of Chlamydomonas.</title>
        <authorList>
            <person name="Craig R.J."/>
            <person name="Hasan A.R."/>
            <person name="Ness R.W."/>
            <person name="Keightley P.D."/>
        </authorList>
    </citation>
    <scope>NUCLEOTIDE SEQUENCE</scope>
    <source>
        <strain evidence="3">CCAP 11/173</strain>
    </source>
</reference>
<protein>
    <recommendedName>
        <fullName evidence="2">Solute-binding protein family 5 domain-containing protein</fullName>
    </recommendedName>
</protein>
<dbReference type="Proteomes" id="UP000613740">
    <property type="component" value="Unassembled WGS sequence"/>
</dbReference>
<dbReference type="Gene3D" id="3.10.105.10">
    <property type="entry name" value="Dipeptide-binding Protein, Domain 3"/>
    <property type="match status" value="1"/>
</dbReference>
<dbReference type="InterPro" id="IPR039424">
    <property type="entry name" value="SBP_5"/>
</dbReference>
<dbReference type="EMBL" id="JAEHOD010000009">
    <property type="protein sequence ID" value="KAG2451040.1"/>
    <property type="molecule type" value="Genomic_DNA"/>
</dbReference>
<dbReference type="OrthoDB" id="37683at2759"/>
<evidence type="ECO:0000256" key="1">
    <source>
        <dbReference type="SAM" id="Phobius"/>
    </source>
</evidence>
<sequence>MALLIAASVPCAFGGPPGTLNIVTASQGGLMTDTGPLNPHAYRPNEFVIQNMIYEGLVYYGADGQILPALAESWDTSSNADGGETTITFRLRRGVTFHDGTPWNAQACKANFDNVFVKGLLPYHGWYDLPLRVKTWQVVDEFTFRLILDQPYYPALQELALIRPMRFLSPAHLPQRPDQKSCPTTAPVFWPTNITEFTCVGISGVAGTGPWIFVKKVTTQRTITASEVSRIISLNSEERLLEVHFKRNPNHWDTKAGGNVQDVVIKVFGTLSEVAPAVVSGSVDMVFGLDTIGPKEFKALHQQDRDNLRTYVSEPLSTRFIEMNSARPPLDSLAVRMAVAHAIHKSDIITRELAGLELPAYTLFAPNVPCADVDLWPRMGYDPEKARMLLDRAGWLLEPGKTVRTKNGVPLEVEFLYRTTRSIETAVEDDIRNNLQAMGFNVINRGVPHDVWNTMGNNGSYHLAIDTTLGLPWDPHSSAGYWRNWDMNRLAFTALTNQRVTPEGFTLEAPMNRSELFSTITSVLTSTNLDQRRAMWQRILTAVHEQVVMAPLSYLVNVAVVRDRFENFEFGHQQFDMKLRTIVDRELLAGGGSNTLGADAAGGTTEGSGGGGGLSDGAIAAIVVCSVVAGLVLLFAAMLVIYERRGKPLFGQPLMQGSAYSHSTEISHVPMPASAKAMSNDV</sequence>
<dbReference type="AlphaFoldDB" id="A0A836B938"/>
<feature type="domain" description="Solute-binding protein family 5" evidence="2">
    <location>
        <begin position="66"/>
        <end position="482"/>
    </location>
</feature>
<gene>
    <name evidence="3" type="ORF">HYH02_004309</name>
</gene>
<feature type="transmembrane region" description="Helical" evidence="1">
    <location>
        <begin position="618"/>
        <end position="642"/>
    </location>
</feature>
<organism evidence="3 4">
    <name type="scientific">Chlamydomonas schloesseri</name>
    <dbReference type="NCBI Taxonomy" id="2026947"/>
    <lineage>
        <taxon>Eukaryota</taxon>
        <taxon>Viridiplantae</taxon>
        <taxon>Chlorophyta</taxon>
        <taxon>core chlorophytes</taxon>
        <taxon>Chlorophyceae</taxon>
        <taxon>CS clade</taxon>
        <taxon>Chlamydomonadales</taxon>
        <taxon>Chlamydomonadaceae</taxon>
        <taxon>Chlamydomonas</taxon>
    </lineage>
</organism>
<keyword evidence="1" id="KW-0472">Membrane</keyword>
<dbReference type="GO" id="GO:0015833">
    <property type="term" value="P:peptide transport"/>
    <property type="evidence" value="ECO:0007669"/>
    <property type="project" value="TreeGrafter"/>
</dbReference>
<evidence type="ECO:0000313" key="3">
    <source>
        <dbReference type="EMBL" id="KAG2451040.1"/>
    </source>
</evidence>
<name>A0A836B938_9CHLO</name>
<dbReference type="Pfam" id="PF00496">
    <property type="entry name" value="SBP_bac_5"/>
    <property type="match status" value="1"/>
</dbReference>
<evidence type="ECO:0000313" key="4">
    <source>
        <dbReference type="Proteomes" id="UP000613740"/>
    </source>
</evidence>
<dbReference type="Gene3D" id="3.40.190.10">
    <property type="entry name" value="Periplasmic binding protein-like II"/>
    <property type="match status" value="1"/>
</dbReference>
<comment type="caution">
    <text evidence="3">The sequence shown here is derived from an EMBL/GenBank/DDBJ whole genome shotgun (WGS) entry which is preliminary data.</text>
</comment>
<accession>A0A836B938</accession>
<keyword evidence="4" id="KW-1185">Reference proteome</keyword>
<keyword evidence="1" id="KW-0812">Transmembrane</keyword>
<dbReference type="InterPro" id="IPR000914">
    <property type="entry name" value="SBP_5_dom"/>
</dbReference>
<evidence type="ECO:0000259" key="2">
    <source>
        <dbReference type="Pfam" id="PF00496"/>
    </source>
</evidence>
<dbReference type="PANTHER" id="PTHR30290">
    <property type="entry name" value="PERIPLASMIC BINDING COMPONENT OF ABC TRANSPORTER"/>
    <property type="match status" value="1"/>
</dbReference>
<dbReference type="PANTHER" id="PTHR30290:SF37">
    <property type="entry name" value="NICKEL-BINDING PERIPLASMIC PROTEIN"/>
    <property type="match status" value="1"/>
</dbReference>